<evidence type="ECO:0000256" key="1">
    <source>
        <dbReference type="ARBA" id="ARBA00006100"/>
    </source>
</evidence>
<evidence type="ECO:0000256" key="8">
    <source>
        <dbReference type="ARBA" id="ARBA00023186"/>
    </source>
</evidence>
<dbReference type="RefSeq" id="WP_147669902.1">
    <property type="nucleotide sequence ID" value="NZ_CP120678.1"/>
</dbReference>
<accession>A0A9Y2AHH5</accession>
<evidence type="ECO:0000256" key="3">
    <source>
        <dbReference type="ARBA" id="ARBA00022617"/>
    </source>
</evidence>
<protein>
    <recommendedName>
        <fullName evidence="2 9">Heme chaperone HemW</fullName>
    </recommendedName>
</protein>
<proteinExistence type="inferred from homology"/>
<name>A0A9Y2AHH5_9FIRM</name>
<dbReference type="GO" id="GO:0005737">
    <property type="term" value="C:cytoplasm"/>
    <property type="evidence" value="ECO:0007669"/>
    <property type="project" value="UniProtKB-SubCell"/>
</dbReference>
<dbReference type="SFLD" id="SFLDS00029">
    <property type="entry name" value="Radical_SAM"/>
    <property type="match status" value="1"/>
</dbReference>
<dbReference type="SFLD" id="SFLDG01065">
    <property type="entry name" value="anaerobic_coproporphyrinogen-I"/>
    <property type="match status" value="1"/>
</dbReference>
<dbReference type="InterPro" id="IPR010723">
    <property type="entry name" value="HemN_C"/>
</dbReference>
<keyword evidence="7 9" id="KW-0411">Iron-sulfur</keyword>
<comment type="similarity">
    <text evidence="1">Belongs to the anaerobic coproporphyrinogen-III oxidase family. HemW subfamily.</text>
</comment>
<evidence type="ECO:0000313" key="11">
    <source>
        <dbReference type="EMBL" id="WIW69778.1"/>
    </source>
</evidence>
<evidence type="ECO:0000259" key="10">
    <source>
        <dbReference type="PROSITE" id="PS51918"/>
    </source>
</evidence>
<keyword evidence="4 9" id="KW-0949">S-adenosyl-L-methionine</keyword>
<dbReference type="InterPro" id="IPR034505">
    <property type="entry name" value="Coproporphyrinogen-III_oxidase"/>
</dbReference>
<dbReference type="InterPro" id="IPR004559">
    <property type="entry name" value="HemW-like"/>
</dbReference>
<keyword evidence="9" id="KW-0004">4Fe-4S</keyword>
<keyword evidence="5 9" id="KW-0479">Metal-binding</keyword>
<dbReference type="SMART" id="SM00729">
    <property type="entry name" value="Elp3"/>
    <property type="match status" value="1"/>
</dbReference>
<feature type="domain" description="Radical SAM core" evidence="10">
    <location>
        <begin position="1"/>
        <end position="233"/>
    </location>
</feature>
<dbReference type="Gene3D" id="3.20.20.70">
    <property type="entry name" value="Aldolase class I"/>
    <property type="match status" value="1"/>
</dbReference>
<evidence type="ECO:0000256" key="5">
    <source>
        <dbReference type="ARBA" id="ARBA00022723"/>
    </source>
</evidence>
<comment type="function">
    <text evidence="9">Probably acts as a heme chaperone, transferring heme to an unknown acceptor. Binds one molecule of heme per monomer, possibly covalently. Binds 1 [4Fe-4S] cluster. The cluster is coordinated with 3 cysteines and an exchangeable S-adenosyl-L-methionine.</text>
</comment>
<dbReference type="Proteomes" id="UP001243623">
    <property type="component" value="Chromosome"/>
</dbReference>
<dbReference type="GO" id="GO:0051539">
    <property type="term" value="F:4 iron, 4 sulfur cluster binding"/>
    <property type="evidence" value="ECO:0007669"/>
    <property type="project" value="UniProtKB-UniRule"/>
</dbReference>
<keyword evidence="8 9" id="KW-0143">Chaperone</keyword>
<dbReference type="InterPro" id="IPR013785">
    <property type="entry name" value="Aldolase_TIM"/>
</dbReference>
<keyword evidence="6 9" id="KW-0408">Iron</keyword>
<evidence type="ECO:0000256" key="9">
    <source>
        <dbReference type="RuleBase" id="RU364116"/>
    </source>
</evidence>
<evidence type="ECO:0000256" key="7">
    <source>
        <dbReference type="ARBA" id="ARBA00023014"/>
    </source>
</evidence>
<dbReference type="PANTHER" id="PTHR13932">
    <property type="entry name" value="COPROPORPHYRINIGEN III OXIDASE"/>
    <property type="match status" value="1"/>
</dbReference>
<dbReference type="GO" id="GO:0046872">
    <property type="term" value="F:metal ion binding"/>
    <property type="evidence" value="ECO:0007669"/>
    <property type="project" value="UniProtKB-UniRule"/>
</dbReference>
<evidence type="ECO:0000313" key="12">
    <source>
        <dbReference type="Proteomes" id="UP001243623"/>
    </source>
</evidence>
<evidence type="ECO:0000256" key="4">
    <source>
        <dbReference type="ARBA" id="ARBA00022691"/>
    </source>
</evidence>
<dbReference type="SFLD" id="SFLDG01082">
    <property type="entry name" value="B12-binding_domain_containing"/>
    <property type="match status" value="1"/>
</dbReference>
<dbReference type="PANTHER" id="PTHR13932:SF5">
    <property type="entry name" value="RADICAL S-ADENOSYL METHIONINE DOMAIN-CONTAINING PROTEIN 1, MITOCHONDRIAL"/>
    <property type="match status" value="1"/>
</dbReference>
<gene>
    <name evidence="11" type="primary">hemW</name>
    <name evidence="11" type="ORF">P3F81_07580</name>
</gene>
<sequence length="379" mass="43763">MQLGLYLHIPFCQQKCFYCDFPSYANKEGLQDEYITALSSEIALQGGLLSAYSINTVYIGGGTPTVLPIHLLTNLIQTIQKKFKLTNDVEFTIEVNPQTINREGLYRLYEFGVNRISFGVQSFQDPLLKRIGRIHTADEARQIVCDAASVGFKNISLDLMYGLPKQTLDEVEYSVREAIKLPIQHISVYGLKVEEGTVFAKLEEQNKLFLPDETLEDKMYEFVMKQLPEFGFERYEISNFAKAGFESRHNLKYWQCLPYIGLGAAAHSCFQNKRFYNEQQVEKYIQKIKWERNAVAHEELLSHKDKVEEFCFLGLRKKTGISCREFMDTFGYELKDLYGDTIENLKRKKLLSELNGQIFLTSLGMKYGNQVFCEFLLDS</sequence>
<comment type="subcellular location">
    <subcellularLocation>
        <location evidence="9">Cytoplasm</location>
    </subcellularLocation>
</comment>
<dbReference type="GO" id="GO:0004109">
    <property type="term" value="F:coproporphyrinogen oxidase activity"/>
    <property type="evidence" value="ECO:0007669"/>
    <property type="project" value="InterPro"/>
</dbReference>
<dbReference type="AlphaFoldDB" id="A0A9Y2AHH5"/>
<dbReference type="KEGG" id="sgbi:P3F81_07580"/>
<dbReference type="InterPro" id="IPR058240">
    <property type="entry name" value="rSAM_sf"/>
</dbReference>
<organism evidence="11 12">
    <name type="scientific">Selenobaculum gibii</name>
    <dbReference type="NCBI Taxonomy" id="3054208"/>
    <lineage>
        <taxon>Bacteria</taxon>
        <taxon>Bacillati</taxon>
        <taxon>Bacillota</taxon>
        <taxon>Negativicutes</taxon>
        <taxon>Selenomonadales</taxon>
        <taxon>Selenomonadaceae</taxon>
        <taxon>Selenobaculum</taxon>
    </lineage>
</organism>
<evidence type="ECO:0000256" key="2">
    <source>
        <dbReference type="ARBA" id="ARBA00017228"/>
    </source>
</evidence>
<dbReference type="GO" id="GO:0006779">
    <property type="term" value="P:porphyrin-containing compound biosynthetic process"/>
    <property type="evidence" value="ECO:0007669"/>
    <property type="project" value="InterPro"/>
</dbReference>
<dbReference type="PROSITE" id="PS51918">
    <property type="entry name" value="RADICAL_SAM"/>
    <property type="match status" value="1"/>
</dbReference>
<dbReference type="Pfam" id="PF06969">
    <property type="entry name" value="HemN_C"/>
    <property type="match status" value="1"/>
</dbReference>
<evidence type="ECO:0000256" key="6">
    <source>
        <dbReference type="ARBA" id="ARBA00023004"/>
    </source>
</evidence>
<dbReference type="SFLD" id="SFLDF00562">
    <property type="entry name" value="HemN-like__clustered_with_heat"/>
    <property type="match status" value="1"/>
</dbReference>
<dbReference type="InterPro" id="IPR007197">
    <property type="entry name" value="rSAM"/>
</dbReference>
<dbReference type="SFLD" id="SFLDF00288">
    <property type="entry name" value="HemN-like__clustered_with_nucl"/>
    <property type="match status" value="1"/>
</dbReference>
<keyword evidence="9" id="KW-0963">Cytoplasm</keyword>
<reference evidence="11" key="1">
    <citation type="submission" date="2023-03" db="EMBL/GenBank/DDBJ databases">
        <title>Selenobaculum gbiensis gen. nov. sp. nov., a new bacterium isolated from the gut microbiota of IBD patient.</title>
        <authorList>
            <person name="Yeo S."/>
            <person name="Park H."/>
            <person name="Huh C.S."/>
        </authorList>
    </citation>
    <scope>NUCLEOTIDE SEQUENCE</scope>
    <source>
        <strain evidence="11">ICN-92133</strain>
    </source>
</reference>
<dbReference type="Pfam" id="PF04055">
    <property type="entry name" value="Radical_SAM"/>
    <property type="match status" value="1"/>
</dbReference>
<dbReference type="InterPro" id="IPR006638">
    <property type="entry name" value="Elp3/MiaA/NifB-like_rSAM"/>
</dbReference>
<dbReference type="EMBL" id="CP120678">
    <property type="protein sequence ID" value="WIW69778.1"/>
    <property type="molecule type" value="Genomic_DNA"/>
</dbReference>
<dbReference type="CDD" id="cd01335">
    <property type="entry name" value="Radical_SAM"/>
    <property type="match status" value="1"/>
</dbReference>
<keyword evidence="12" id="KW-1185">Reference proteome</keyword>
<dbReference type="SUPFAM" id="SSF102114">
    <property type="entry name" value="Radical SAM enzymes"/>
    <property type="match status" value="1"/>
</dbReference>
<dbReference type="NCBIfam" id="TIGR00539">
    <property type="entry name" value="hemN_rel"/>
    <property type="match status" value="1"/>
</dbReference>
<keyword evidence="3 9" id="KW-0349">Heme</keyword>